<evidence type="ECO:0000313" key="1">
    <source>
        <dbReference type="EMBL" id="MBB3934099.1"/>
    </source>
</evidence>
<organism evidence="1 2">
    <name type="scientific">Aureimonas phyllosphaerae</name>
    <dbReference type="NCBI Taxonomy" id="1166078"/>
    <lineage>
        <taxon>Bacteria</taxon>
        <taxon>Pseudomonadati</taxon>
        <taxon>Pseudomonadota</taxon>
        <taxon>Alphaproteobacteria</taxon>
        <taxon>Hyphomicrobiales</taxon>
        <taxon>Aurantimonadaceae</taxon>
        <taxon>Aureimonas</taxon>
    </lineage>
</organism>
<dbReference type="Proteomes" id="UP000531216">
    <property type="component" value="Unassembled WGS sequence"/>
</dbReference>
<proteinExistence type="predicted"/>
<evidence type="ECO:0000313" key="2">
    <source>
        <dbReference type="Proteomes" id="UP000531216"/>
    </source>
</evidence>
<keyword evidence="2" id="KW-1185">Reference proteome</keyword>
<dbReference type="OrthoDB" id="9947155at2"/>
<comment type="caution">
    <text evidence="1">The sequence shown here is derived from an EMBL/GenBank/DDBJ whole genome shotgun (WGS) entry which is preliminary data.</text>
</comment>
<gene>
    <name evidence="1" type="ORF">GGR05_000210</name>
</gene>
<sequence length="97" mass="10465">MTCSLTDFDQICDVVTENPDRRMGPMRLRAAVRSISIHRPLAEAVAIELSDGTRLDELEIEALHTIASGTLFNGPAMPLATNARHDRKAAAVGYSSG</sequence>
<dbReference type="AlphaFoldDB" id="A0A7W6BLC2"/>
<dbReference type="EMBL" id="JACIDO010000001">
    <property type="protein sequence ID" value="MBB3934099.1"/>
    <property type="molecule type" value="Genomic_DNA"/>
</dbReference>
<protein>
    <submittedName>
        <fullName evidence="1">Uncharacterized protein</fullName>
    </submittedName>
</protein>
<reference evidence="1 2" key="1">
    <citation type="submission" date="2020-08" db="EMBL/GenBank/DDBJ databases">
        <title>Genomic Encyclopedia of Type Strains, Phase IV (KMG-IV): sequencing the most valuable type-strain genomes for metagenomic binning, comparative biology and taxonomic classification.</title>
        <authorList>
            <person name="Goeker M."/>
        </authorList>
    </citation>
    <scope>NUCLEOTIDE SEQUENCE [LARGE SCALE GENOMIC DNA]</scope>
    <source>
        <strain evidence="1 2">DSM 25024</strain>
    </source>
</reference>
<name>A0A7W6BLC2_9HYPH</name>
<dbReference type="RefSeq" id="WP_090961414.1">
    <property type="nucleotide sequence ID" value="NZ_FOOA01000004.1"/>
</dbReference>
<accession>A0A7W6BLC2</accession>